<dbReference type="Gene3D" id="1.10.10.2840">
    <property type="entry name" value="PucR C-terminal helix-turn-helix domain"/>
    <property type="match status" value="1"/>
</dbReference>
<evidence type="ECO:0000313" key="2">
    <source>
        <dbReference type="EMBL" id="GEK42635.1"/>
    </source>
</evidence>
<proteinExistence type="predicted"/>
<name>A0A510WXB3_9LACO</name>
<keyword evidence="3" id="KW-1185">Reference proteome</keyword>
<dbReference type="RefSeq" id="WP_057827262.1">
    <property type="nucleotide sequence ID" value="NZ_BAAACL010000012.1"/>
</dbReference>
<dbReference type="SUPFAM" id="SSF46689">
    <property type="entry name" value="Homeodomain-like"/>
    <property type="match status" value="1"/>
</dbReference>
<sequence length="288" mass="33730">MKLKQLLNLYPQATVQQQPQNPDTYLNIKIDSQWFILPKENLSPTEVQLLRILSDTKEASQSLNQRKHPWSDFLLRNGKLPPVKEKKVRFIQAFVTINDDNREEWANSFKTIFSNSDVCDSFWLTPHKYILVEKLSNENYSQENFAGIAETLDINLNTKTKFFVGNYWETTDQLVSIFNEELKITDYAVTKSNETAVSISQVAIDYWLNNYIKKSHLFSNYKKQLHLSDQMVKVITTLYDECGNISSAAKKLYIHRNTLQYQIEKFQHQTGLNLKNMNDLVFCYFLTV</sequence>
<dbReference type="Proteomes" id="UP000321722">
    <property type="component" value="Unassembled WGS sequence"/>
</dbReference>
<dbReference type="GeneID" id="29934158"/>
<dbReference type="InterPro" id="IPR042070">
    <property type="entry name" value="PucR_C-HTH_sf"/>
</dbReference>
<dbReference type="Pfam" id="PF13556">
    <property type="entry name" value="HTH_30"/>
    <property type="match status" value="1"/>
</dbReference>
<dbReference type="PANTHER" id="PTHR33744:SF15">
    <property type="entry name" value="CARBOHYDRATE DIACID REGULATOR"/>
    <property type="match status" value="1"/>
</dbReference>
<dbReference type="InterPro" id="IPR009057">
    <property type="entry name" value="Homeodomain-like_sf"/>
</dbReference>
<protein>
    <submittedName>
        <fullName evidence="2">Fis family transcriptional regulator</fullName>
    </submittedName>
</protein>
<dbReference type="EMBL" id="BJUI01000035">
    <property type="protein sequence ID" value="GEK42635.1"/>
    <property type="molecule type" value="Genomic_DNA"/>
</dbReference>
<evidence type="ECO:0000313" key="3">
    <source>
        <dbReference type="Proteomes" id="UP000321722"/>
    </source>
</evidence>
<dbReference type="InterPro" id="IPR051448">
    <property type="entry name" value="CdaR-like_regulators"/>
</dbReference>
<reference evidence="2 3" key="1">
    <citation type="submission" date="2019-07" db="EMBL/GenBank/DDBJ databases">
        <title>Whole genome shotgun sequence of Lactobacillus aviarius subsp. aviarius NBRC 102162.</title>
        <authorList>
            <person name="Hosoyama A."/>
            <person name="Uohara A."/>
            <person name="Ohji S."/>
            <person name="Ichikawa N."/>
        </authorList>
    </citation>
    <scope>NUCLEOTIDE SEQUENCE [LARGE SCALE GENOMIC DNA]</scope>
    <source>
        <strain evidence="2 3">NBRC 102162</strain>
    </source>
</reference>
<feature type="domain" description="PucR C-terminal helix-turn-helix" evidence="1">
    <location>
        <begin position="233"/>
        <end position="281"/>
    </location>
</feature>
<dbReference type="PANTHER" id="PTHR33744">
    <property type="entry name" value="CARBOHYDRATE DIACID REGULATOR"/>
    <property type="match status" value="1"/>
</dbReference>
<comment type="caution">
    <text evidence="2">The sequence shown here is derived from an EMBL/GenBank/DDBJ whole genome shotgun (WGS) entry which is preliminary data.</text>
</comment>
<organism evidence="2 3">
    <name type="scientific">Ligilactobacillus aviarius</name>
    <dbReference type="NCBI Taxonomy" id="1606"/>
    <lineage>
        <taxon>Bacteria</taxon>
        <taxon>Bacillati</taxon>
        <taxon>Bacillota</taxon>
        <taxon>Bacilli</taxon>
        <taxon>Lactobacillales</taxon>
        <taxon>Lactobacillaceae</taxon>
        <taxon>Ligilactobacillus</taxon>
    </lineage>
</organism>
<dbReference type="InterPro" id="IPR025736">
    <property type="entry name" value="PucR_C-HTH_dom"/>
</dbReference>
<gene>
    <name evidence="2" type="ORF">LAV01_14670</name>
</gene>
<evidence type="ECO:0000259" key="1">
    <source>
        <dbReference type="Pfam" id="PF13556"/>
    </source>
</evidence>
<dbReference type="AlphaFoldDB" id="A0A510WXB3"/>
<accession>A0A510WXB3</accession>